<evidence type="ECO:0000313" key="2">
    <source>
        <dbReference type="EMBL" id="KAL2473370.1"/>
    </source>
</evidence>
<sequence>MVSENLMGNCGGGGFEEKGSEEISVSNHVNGFQYTAIKSDSLVLDMERLEKDINANSRIKLQRSLSRKGTFRGAEKKTISNTGNISPRAALHGGGKPEKPLIVAVGGGDNSINPPVHNQITIMNGSMGNTDVESKFVGKRLSFRRSSPSRTIDPRRILLFFATLTERVKSPYLDTNYVNEFTPVHSKTSIYTLSKSESKAGVTTLMRMA</sequence>
<name>A0ABD1QAY2_9LAMI</name>
<dbReference type="AlphaFoldDB" id="A0ABD1QAY2"/>
<gene>
    <name evidence="2" type="ORF">Fot_49106</name>
</gene>
<proteinExistence type="predicted"/>
<evidence type="ECO:0000256" key="1">
    <source>
        <dbReference type="SAM" id="MobiDB-lite"/>
    </source>
</evidence>
<dbReference type="EMBL" id="JBFOLJ010000015">
    <property type="protein sequence ID" value="KAL2473370.1"/>
    <property type="molecule type" value="Genomic_DNA"/>
</dbReference>
<comment type="caution">
    <text evidence="2">The sequence shown here is derived from an EMBL/GenBank/DDBJ whole genome shotgun (WGS) entry which is preliminary data.</text>
</comment>
<feature type="region of interest" description="Disordered" evidence="1">
    <location>
        <begin position="70"/>
        <end position="97"/>
    </location>
</feature>
<dbReference type="Proteomes" id="UP001604277">
    <property type="component" value="Unassembled WGS sequence"/>
</dbReference>
<dbReference type="PANTHER" id="PTHR34064">
    <property type="entry name" value="OS04G0672300 PROTEIN"/>
    <property type="match status" value="1"/>
</dbReference>
<reference evidence="3" key="1">
    <citation type="submission" date="2024-07" db="EMBL/GenBank/DDBJ databases">
        <title>Two chromosome-level genome assemblies of Korean endemic species Abeliophyllum distichum and Forsythia ovata (Oleaceae).</title>
        <authorList>
            <person name="Jang H."/>
        </authorList>
    </citation>
    <scope>NUCLEOTIDE SEQUENCE [LARGE SCALE GENOMIC DNA]</scope>
</reference>
<dbReference type="PANTHER" id="PTHR34064:SF4">
    <property type="entry name" value="PROTEIN, PUTATIVE-RELATED"/>
    <property type="match status" value="1"/>
</dbReference>
<protein>
    <submittedName>
        <fullName evidence="2">Uncharacterized protein</fullName>
    </submittedName>
</protein>
<organism evidence="2 3">
    <name type="scientific">Forsythia ovata</name>
    <dbReference type="NCBI Taxonomy" id="205694"/>
    <lineage>
        <taxon>Eukaryota</taxon>
        <taxon>Viridiplantae</taxon>
        <taxon>Streptophyta</taxon>
        <taxon>Embryophyta</taxon>
        <taxon>Tracheophyta</taxon>
        <taxon>Spermatophyta</taxon>
        <taxon>Magnoliopsida</taxon>
        <taxon>eudicotyledons</taxon>
        <taxon>Gunneridae</taxon>
        <taxon>Pentapetalae</taxon>
        <taxon>asterids</taxon>
        <taxon>lamiids</taxon>
        <taxon>Lamiales</taxon>
        <taxon>Oleaceae</taxon>
        <taxon>Forsythieae</taxon>
        <taxon>Forsythia</taxon>
    </lineage>
</organism>
<evidence type="ECO:0000313" key="3">
    <source>
        <dbReference type="Proteomes" id="UP001604277"/>
    </source>
</evidence>
<keyword evidence="3" id="KW-1185">Reference proteome</keyword>
<accession>A0ABD1QAY2</accession>